<protein>
    <submittedName>
        <fullName evidence="1">Uncharacterized protein</fullName>
    </submittedName>
</protein>
<reference evidence="1" key="1">
    <citation type="submission" date="2018-01" db="EMBL/GenBank/DDBJ databases">
        <authorList>
            <person name="Regsiter A."/>
            <person name="William W."/>
        </authorList>
    </citation>
    <scope>NUCLEOTIDE SEQUENCE</scope>
    <source>
        <strain evidence="1">TRIP AH-1</strain>
    </source>
</reference>
<gene>
    <name evidence="1" type="ORF">PITCH_A1150011</name>
</gene>
<proteinExistence type="predicted"/>
<organism evidence="1">
    <name type="scientific">uncultured Desulfobacterium sp</name>
    <dbReference type="NCBI Taxonomy" id="201089"/>
    <lineage>
        <taxon>Bacteria</taxon>
        <taxon>Pseudomonadati</taxon>
        <taxon>Thermodesulfobacteriota</taxon>
        <taxon>Desulfobacteria</taxon>
        <taxon>Desulfobacterales</taxon>
        <taxon>Desulfobacteriaceae</taxon>
        <taxon>Desulfobacterium</taxon>
        <taxon>environmental samples</taxon>
    </lineage>
</organism>
<evidence type="ECO:0000313" key="1">
    <source>
        <dbReference type="EMBL" id="SPD71976.1"/>
    </source>
</evidence>
<dbReference type="AlphaFoldDB" id="A0A445MRA5"/>
<name>A0A445MRA5_9BACT</name>
<dbReference type="EMBL" id="OJIN01000019">
    <property type="protein sequence ID" value="SPD71976.1"/>
    <property type="molecule type" value="Genomic_DNA"/>
</dbReference>
<accession>A0A445MRA5</accession>
<sequence>MPLTIFIHVRLRNDLTCKLNIQRFRLSQRNRNQG</sequence>